<accession>A0ABU7NJR8</accession>
<dbReference type="InterPro" id="IPR036414">
    <property type="entry name" value="YaeB_N_sf"/>
</dbReference>
<keyword evidence="5" id="KW-1185">Reference proteome</keyword>
<dbReference type="InterPro" id="IPR036413">
    <property type="entry name" value="YaeB-like_sf"/>
</dbReference>
<comment type="similarity">
    <text evidence="2">Belongs to the tRNA methyltransferase O family.</text>
</comment>
<dbReference type="EMBL" id="JAZBJP010000002">
    <property type="protein sequence ID" value="MEE4419121.1"/>
    <property type="molecule type" value="Genomic_DNA"/>
</dbReference>
<reference evidence="4 5" key="1">
    <citation type="submission" date="2023-12" db="EMBL/GenBank/DDBJ databases">
        <title>30 novel species of actinomycetes from the DSMZ collection.</title>
        <authorList>
            <person name="Nouioui I."/>
        </authorList>
    </citation>
    <scope>NUCLEOTIDE SEQUENCE [LARGE SCALE GENOMIC DNA]</scope>
    <source>
        <strain evidence="4 5">DSM 41528</strain>
    </source>
</reference>
<evidence type="ECO:0000313" key="4">
    <source>
        <dbReference type="EMBL" id="MEE4419121.1"/>
    </source>
</evidence>
<protein>
    <submittedName>
        <fullName evidence="4">SAM-dependent methyltransferase</fullName>
    </submittedName>
</protein>
<keyword evidence="4" id="KW-0808">Transferase</keyword>
<sequence length="160" mass="17640">MLEDSTLAEVVSRPIGRVIGGRDTVVDDDWGGVRAVVRLDEAQFGPDALAGLDAFSHLEVVYHFDRVPVEKIETGARHPRGNTDWPQVGIFAQRGKNRPNRLGVSRCRLLSVDGLDLHVQGLDAVDGTPVLDIKPYMAEFGPQGTTSQPGWATDIMRRYY</sequence>
<evidence type="ECO:0000256" key="1">
    <source>
        <dbReference type="ARBA" id="ARBA00022691"/>
    </source>
</evidence>
<evidence type="ECO:0000259" key="3">
    <source>
        <dbReference type="PROSITE" id="PS51668"/>
    </source>
</evidence>
<evidence type="ECO:0000313" key="5">
    <source>
        <dbReference type="Proteomes" id="UP001307760"/>
    </source>
</evidence>
<dbReference type="CDD" id="cd09281">
    <property type="entry name" value="UPF0066"/>
    <property type="match status" value="1"/>
</dbReference>
<dbReference type="PANTHER" id="PTHR12818:SF0">
    <property type="entry name" value="TRNA (ADENINE(37)-N6)-METHYLTRANSFERASE"/>
    <property type="match status" value="1"/>
</dbReference>
<dbReference type="Proteomes" id="UP001307760">
    <property type="component" value="Unassembled WGS sequence"/>
</dbReference>
<dbReference type="Pfam" id="PF01980">
    <property type="entry name" value="TrmO_N"/>
    <property type="match status" value="1"/>
</dbReference>
<dbReference type="GO" id="GO:0032259">
    <property type="term" value="P:methylation"/>
    <property type="evidence" value="ECO:0007669"/>
    <property type="project" value="UniProtKB-KW"/>
</dbReference>
<keyword evidence="1" id="KW-0949">S-adenosyl-L-methionine</keyword>
<keyword evidence="4" id="KW-0489">Methyltransferase</keyword>
<dbReference type="SUPFAM" id="SSF118196">
    <property type="entry name" value="YaeB-like"/>
    <property type="match status" value="1"/>
</dbReference>
<dbReference type="InterPro" id="IPR040372">
    <property type="entry name" value="YaeB-like"/>
</dbReference>
<feature type="domain" description="TsaA-like" evidence="3">
    <location>
        <begin position="12"/>
        <end position="145"/>
    </location>
</feature>
<evidence type="ECO:0000256" key="2">
    <source>
        <dbReference type="ARBA" id="ARBA00033753"/>
    </source>
</evidence>
<gene>
    <name evidence="4" type="ORF">V2J85_07115</name>
</gene>
<dbReference type="InterPro" id="IPR023370">
    <property type="entry name" value="TrmO-like_N"/>
</dbReference>
<comment type="caution">
    <text evidence="4">The sequence shown here is derived from an EMBL/GenBank/DDBJ whole genome shotgun (WGS) entry which is preliminary data.</text>
</comment>
<dbReference type="PANTHER" id="PTHR12818">
    <property type="entry name" value="TRNA (ADENINE(37)-N6)-METHYLTRANSFERASE"/>
    <property type="match status" value="1"/>
</dbReference>
<dbReference type="RefSeq" id="WP_261957726.1">
    <property type="nucleotide sequence ID" value="NZ_JAZBJP010000002.1"/>
</dbReference>
<dbReference type="Gene3D" id="2.40.30.70">
    <property type="entry name" value="YaeB-like"/>
    <property type="match status" value="1"/>
</dbReference>
<organism evidence="4 5">
    <name type="scientific">Streptomyces bugieae</name>
    <dbReference type="NCBI Taxonomy" id="3098223"/>
    <lineage>
        <taxon>Bacteria</taxon>
        <taxon>Bacillati</taxon>
        <taxon>Actinomycetota</taxon>
        <taxon>Actinomycetes</taxon>
        <taxon>Kitasatosporales</taxon>
        <taxon>Streptomycetaceae</taxon>
        <taxon>Streptomyces</taxon>
    </lineage>
</organism>
<dbReference type="PROSITE" id="PS51668">
    <property type="entry name" value="TSAA_2"/>
    <property type="match status" value="1"/>
</dbReference>
<dbReference type="GO" id="GO:0008168">
    <property type="term" value="F:methyltransferase activity"/>
    <property type="evidence" value="ECO:0007669"/>
    <property type="project" value="UniProtKB-KW"/>
</dbReference>
<proteinExistence type="inferred from homology"/>
<name>A0ABU7NJR8_9ACTN</name>